<organism evidence="2">
    <name type="scientific">viral metagenome</name>
    <dbReference type="NCBI Taxonomy" id="1070528"/>
    <lineage>
        <taxon>unclassified sequences</taxon>
        <taxon>metagenomes</taxon>
        <taxon>organismal metagenomes</taxon>
    </lineage>
</organism>
<sequence length="608" mass="67497">MSQGKPTPVSYQTRQPQSDTQRVFFSSTNYARVLQPLREQYEKRLNRVELPDDVDKRLQKTLQHYMGEVFRINGPSASINMLNQESFRETSMNTDAWLARQTSAPVTQTRGPVSDSIFESVGNRFEREQQSRAPPPAAPGGSVNFAFPQESEEENEDPLEKYERIRKLRDAETKAAVVTTTPNKPRNDILSEPSAPTPTTVLPALQNNNPPAPPLLAPRPQDYVIKQEDVVKYREIESNLYIYSGDRDWLNNRAENRYNFTVAFNPANNSNTATFSPSVKERFKNIVRMELVKVIFSAESLGVTVRQVPAPSGTTVVSDTGRILNVLNYPYLMVRLNEWTGNGYGTNANIDNTFGLIQYDQTWKSDPKADNVGYISMTPRYLKAQRVYAPTPLATLQKLSITLESPDGNPLTSLLDTVEISRIYLAASTAVATAPATSVYSSNPNTESYIFIATKAFFSRFSVAEGDTIQIRGYDVGIDTNVTPSLQNEFNSFINRGEGHVVVGTAWGAGEVALPATPPVFLTDGSNSVGYCNYIVIRSRFADPTTGSTARNYFGGGGSQELLIKTRLEGATQSTNAAALNRNRQSHLTIRVITREMDYGSNVRPDNT</sequence>
<proteinExistence type="predicted"/>
<evidence type="ECO:0000256" key="1">
    <source>
        <dbReference type="SAM" id="MobiDB-lite"/>
    </source>
</evidence>
<feature type="region of interest" description="Disordered" evidence="1">
    <location>
        <begin position="124"/>
        <end position="160"/>
    </location>
</feature>
<dbReference type="AlphaFoldDB" id="A0A6C0DT30"/>
<feature type="region of interest" description="Disordered" evidence="1">
    <location>
        <begin position="173"/>
        <end position="194"/>
    </location>
</feature>
<protein>
    <submittedName>
        <fullName evidence="2">Uncharacterized protein</fullName>
    </submittedName>
</protein>
<reference evidence="2" key="1">
    <citation type="journal article" date="2020" name="Nature">
        <title>Giant virus diversity and host interactions through global metagenomics.</title>
        <authorList>
            <person name="Schulz F."/>
            <person name="Roux S."/>
            <person name="Paez-Espino D."/>
            <person name="Jungbluth S."/>
            <person name="Walsh D.A."/>
            <person name="Denef V.J."/>
            <person name="McMahon K.D."/>
            <person name="Konstantinidis K.T."/>
            <person name="Eloe-Fadrosh E.A."/>
            <person name="Kyrpides N.C."/>
            <person name="Woyke T."/>
        </authorList>
    </citation>
    <scope>NUCLEOTIDE SEQUENCE</scope>
    <source>
        <strain evidence="2">GVMAG-M-3300023174-57</strain>
    </source>
</reference>
<evidence type="ECO:0000313" key="2">
    <source>
        <dbReference type="EMBL" id="QHT19209.1"/>
    </source>
</evidence>
<dbReference type="EMBL" id="MN739664">
    <property type="protein sequence ID" value="QHT19209.1"/>
    <property type="molecule type" value="Genomic_DNA"/>
</dbReference>
<name>A0A6C0DT30_9ZZZZ</name>
<accession>A0A6C0DT30</accession>